<reference evidence="8" key="2">
    <citation type="submission" date="2016-10" db="EMBL/GenBank/DDBJ databases">
        <authorList>
            <person name="de Groot N.N."/>
        </authorList>
    </citation>
    <scope>NUCLEOTIDE SEQUENCE [LARGE SCALE GENOMIC DNA]</scope>
    <source>
        <strain evidence="8">DSM 12489</strain>
    </source>
</reference>
<dbReference type="Proteomes" id="UP001157137">
    <property type="component" value="Unassembled WGS sequence"/>
</dbReference>
<dbReference type="RefSeq" id="WP_074693054.1">
    <property type="nucleotide sequence ID" value="NZ_BSRA01000011.1"/>
</dbReference>
<reference evidence="7" key="3">
    <citation type="submission" date="2023-02" db="EMBL/GenBank/DDBJ databases">
        <title>Proposal of a novel subspecies: Alicyclobacillus hesperidum subspecies aegle.</title>
        <authorList>
            <person name="Goto K."/>
            <person name="Fujii T."/>
            <person name="Yasui K."/>
            <person name="Mochida K."/>
            <person name="Kato-Tanaka Y."/>
            <person name="Morohoshi S."/>
            <person name="An S.Y."/>
            <person name="Kasai H."/>
            <person name="Yokota A."/>
        </authorList>
    </citation>
    <scope>NUCLEOTIDE SEQUENCE</scope>
    <source>
        <strain evidence="7">DSM 12766</strain>
    </source>
</reference>
<dbReference type="InterPro" id="IPR032781">
    <property type="entry name" value="ABC_tran_Xtn"/>
</dbReference>
<dbReference type="SUPFAM" id="SSF52540">
    <property type="entry name" value="P-loop containing nucleoside triphosphate hydrolases"/>
    <property type="match status" value="2"/>
</dbReference>
<proteinExistence type="predicted"/>
<dbReference type="GO" id="GO:0016887">
    <property type="term" value="F:ATP hydrolysis activity"/>
    <property type="evidence" value="ECO:0007669"/>
    <property type="project" value="InterPro"/>
</dbReference>
<dbReference type="EMBL" id="FNOJ01000008">
    <property type="protein sequence ID" value="SDW56434.1"/>
    <property type="molecule type" value="Genomic_DNA"/>
</dbReference>
<evidence type="ECO:0000259" key="6">
    <source>
        <dbReference type="PROSITE" id="PS50893"/>
    </source>
</evidence>
<reference evidence="9" key="1">
    <citation type="submission" date="2016-10" db="EMBL/GenBank/DDBJ databases">
        <authorList>
            <person name="Varghese N."/>
        </authorList>
    </citation>
    <scope>NUCLEOTIDE SEQUENCE [LARGE SCALE GENOMIC DNA]</scope>
    <source>
        <strain evidence="9">DSM 12489</strain>
    </source>
</reference>
<keyword evidence="9" id="KW-1185">Reference proteome</keyword>
<dbReference type="InterPro" id="IPR017871">
    <property type="entry name" value="ABC_transporter-like_CS"/>
</dbReference>
<dbReference type="FunFam" id="3.40.50.300:FF:000011">
    <property type="entry name" value="Putative ABC transporter ATP-binding component"/>
    <property type="match status" value="1"/>
</dbReference>
<dbReference type="CDD" id="cd03221">
    <property type="entry name" value="ABCF_EF-3"/>
    <property type="match status" value="2"/>
</dbReference>
<feature type="domain" description="ABC transporter" evidence="6">
    <location>
        <begin position="4"/>
        <end position="263"/>
    </location>
</feature>
<dbReference type="SMART" id="SM00382">
    <property type="entry name" value="AAA"/>
    <property type="match status" value="2"/>
</dbReference>
<keyword evidence="2" id="KW-0547">Nucleotide-binding</keyword>
<organism evidence="8 9">
    <name type="scientific">Alicyclobacillus hesperidum</name>
    <dbReference type="NCBI Taxonomy" id="89784"/>
    <lineage>
        <taxon>Bacteria</taxon>
        <taxon>Bacillati</taxon>
        <taxon>Bacillota</taxon>
        <taxon>Bacilli</taxon>
        <taxon>Bacillales</taxon>
        <taxon>Alicyclobacillaceae</taxon>
        <taxon>Alicyclobacillus</taxon>
    </lineage>
</organism>
<feature type="coiled-coil region" evidence="4">
    <location>
        <begin position="580"/>
        <end position="640"/>
    </location>
</feature>
<dbReference type="Proteomes" id="UP000182589">
    <property type="component" value="Unassembled WGS sequence"/>
</dbReference>
<dbReference type="PROSITE" id="PS50893">
    <property type="entry name" value="ABC_TRANSPORTER_2"/>
    <property type="match status" value="2"/>
</dbReference>
<dbReference type="InterPro" id="IPR003593">
    <property type="entry name" value="AAA+_ATPase"/>
</dbReference>
<dbReference type="InterPro" id="IPR027417">
    <property type="entry name" value="P-loop_NTPase"/>
</dbReference>
<evidence type="ECO:0000313" key="9">
    <source>
        <dbReference type="Proteomes" id="UP000182589"/>
    </source>
</evidence>
<keyword evidence="4" id="KW-0175">Coiled coil</keyword>
<dbReference type="AlphaFoldDB" id="A0A1H2ULQ8"/>
<dbReference type="GO" id="GO:0003676">
    <property type="term" value="F:nucleic acid binding"/>
    <property type="evidence" value="ECO:0007669"/>
    <property type="project" value="UniProtKB-ARBA"/>
</dbReference>
<dbReference type="Gene3D" id="3.40.50.300">
    <property type="entry name" value="P-loop containing nucleotide triphosphate hydrolases"/>
    <property type="match status" value="2"/>
</dbReference>
<dbReference type="PROSITE" id="PS00211">
    <property type="entry name" value="ABC_TRANSPORTER_1"/>
    <property type="match status" value="2"/>
</dbReference>
<dbReference type="FunFam" id="3.40.50.300:FF:000309">
    <property type="entry name" value="ABC transporter ATP-binding protein"/>
    <property type="match status" value="1"/>
</dbReference>
<evidence type="ECO:0000313" key="8">
    <source>
        <dbReference type="EMBL" id="SDW56434.1"/>
    </source>
</evidence>
<dbReference type="Pfam" id="PF00005">
    <property type="entry name" value="ABC_tran"/>
    <property type="match status" value="2"/>
</dbReference>
<evidence type="ECO:0000256" key="2">
    <source>
        <dbReference type="ARBA" id="ARBA00022741"/>
    </source>
</evidence>
<name>A0A1H2ULQ8_9BACL</name>
<dbReference type="InterPro" id="IPR051309">
    <property type="entry name" value="ABCF_ATPase"/>
</dbReference>
<dbReference type="EMBL" id="BSRA01000011">
    <property type="protein sequence ID" value="GLV14394.1"/>
    <property type="molecule type" value="Genomic_DNA"/>
</dbReference>
<feature type="domain" description="ABC transporter" evidence="6">
    <location>
        <begin position="331"/>
        <end position="545"/>
    </location>
</feature>
<dbReference type="PANTHER" id="PTHR42855">
    <property type="entry name" value="ABC TRANSPORTER ATP-BINDING SUBUNIT"/>
    <property type="match status" value="1"/>
</dbReference>
<gene>
    <name evidence="7" type="ORF">Heshes_20780</name>
    <name evidence="8" type="ORF">SAMN04489725_10829</name>
</gene>
<evidence type="ECO:0000313" key="7">
    <source>
        <dbReference type="EMBL" id="GLV14394.1"/>
    </source>
</evidence>
<dbReference type="PANTHER" id="PTHR42855:SF2">
    <property type="entry name" value="DRUG RESISTANCE ABC TRANSPORTER,ATP-BINDING PROTEIN"/>
    <property type="match status" value="1"/>
</dbReference>
<accession>A0A1H2ULQ8</accession>
<dbReference type="GO" id="GO:0005524">
    <property type="term" value="F:ATP binding"/>
    <property type="evidence" value="ECO:0007669"/>
    <property type="project" value="UniProtKB-KW"/>
</dbReference>
<dbReference type="InterPro" id="IPR003439">
    <property type="entry name" value="ABC_transporter-like_ATP-bd"/>
</dbReference>
<protein>
    <submittedName>
        <fullName evidence="8">ATP-binding cassette, subfamily F, member 3</fullName>
    </submittedName>
    <submittedName>
        <fullName evidence="7">Multidrug ABC transporter ATP-binding protein</fullName>
    </submittedName>
</protein>
<feature type="region of interest" description="Disordered" evidence="5">
    <location>
        <begin position="548"/>
        <end position="578"/>
    </location>
</feature>
<evidence type="ECO:0000256" key="5">
    <source>
        <dbReference type="SAM" id="MobiDB-lite"/>
    </source>
</evidence>
<evidence type="ECO:0000256" key="1">
    <source>
        <dbReference type="ARBA" id="ARBA00022737"/>
    </source>
</evidence>
<keyword evidence="3 8" id="KW-0067">ATP-binding</keyword>
<keyword evidence="1" id="KW-0677">Repeat</keyword>
<evidence type="ECO:0000256" key="3">
    <source>
        <dbReference type="ARBA" id="ARBA00022840"/>
    </source>
</evidence>
<evidence type="ECO:0000256" key="4">
    <source>
        <dbReference type="SAM" id="Coils"/>
    </source>
</evidence>
<dbReference type="STRING" id="89784.SAMN04489725_10829"/>
<dbReference type="Pfam" id="PF12848">
    <property type="entry name" value="ABC_tran_Xtn"/>
    <property type="match status" value="1"/>
</dbReference>
<sequence>MIVLQASHLKKSYDGVEVLVDASVIIRAGDKVGLVGGNGAGKTTLLKLITGEEQPDGGTIAKRDGLQMGYVSQYVQPDADTTVYQFVAEAQKPLQLMEAKLRELEAKMADPNVYTNEQRFADITQTYERAAHQFEQAGGYAWQTNVRRVLAGLQFAAEMQPLPISALSGGQRTRLALARLLVQQPDLLVLDEPTNYLDTDTLAWLEGYLKHDEGSLLVVSHDRYFLDEVTTQTIALEDGITRHYPGNYAAYVLQSQQEREQQAKLYEQQQEEIARLESFVQKNIARASTTKRAQSRRKMLERMERVERPRGDGPSVRVEFEPRRPSGRDVLQVSDLTIGYSHHIVAQHISFHLERGMRLAILGPNGAGKSTLLKTVVGLLPAHTGQIKWGQHVEVGYYDQEQSDLDDTKSVIDQVWDERLDLDETSIRKALAQFLFRGEDVVKPVSGLSGGERSRLNLCRLMLRQANVLVMDEPTNHLDIPSKEALEQALTDYSGTLLFVSHDRYFIDAIATHIAVLEPDGLVKYLGNYSDYREKVAENERIASIEQSVQNAKEHTRHPATADATTSQPSTRRRIRSSDVRKLQDEIEKWERTTAELEARLTAIGMEQSEAAAMQDIDRIRALEEEREHVEQACHQALEKWEQASLQLEMLQSESD</sequence>